<evidence type="ECO:0000313" key="1">
    <source>
        <dbReference type="EMBL" id="TDU84031.1"/>
    </source>
</evidence>
<dbReference type="Pfam" id="PF21813">
    <property type="entry name" value="DUF6882"/>
    <property type="match status" value="1"/>
</dbReference>
<protein>
    <submittedName>
        <fullName evidence="1">Uncharacterized protein</fullName>
    </submittedName>
</protein>
<comment type="caution">
    <text evidence="1">The sequence shown here is derived from an EMBL/GenBank/DDBJ whole genome shotgun (WGS) entry which is preliminary data.</text>
</comment>
<dbReference type="InterPro" id="IPR049249">
    <property type="entry name" value="DUF6882"/>
</dbReference>
<evidence type="ECO:0000313" key="2">
    <source>
        <dbReference type="Proteomes" id="UP000295151"/>
    </source>
</evidence>
<dbReference type="OrthoDB" id="7859927at2"/>
<keyword evidence="2" id="KW-1185">Reference proteome</keyword>
<gene>
    <name evidence="1" type="ORF">EV138_6500</name>
</gene>
<dbReference type="RefSeq" id="WP_133983617.1">
    <property type="nucleotide sequence ID" value="NZ_SOCE01000002.1"/>
</dbReference>
<dbReference type="AlphaFoldDB" id="A0A4R7SXM5"/>
<proteinExistence type="predicted"/>
<name>A0A4R7SXM5_9ACTN</name>
<reference evidence="1 2" key="1">
    <citation type="submission" date="2019-03" db="EMBL/GenBank/DDBJ databases">
        <title>Genomic Encyclopedia of Type Strains, Phase III (KMG-III): the genomes of soil and plant-associated and newly described type strains.</title>
        <authorList>
            <person name="Whitman W."/>
        </authorList>
    </citation>
    <scope>NUCLEOTIDE SEQUENCE [LARGE SCALE GENOMIC DNA]</scope>
    <source>
        <strain evidence="1 2">VKM Ac-2575</strain>
    </source>
</reference>
<sequence>MNTSDDFSPAFQKFGATVAAAAIQQQDLFNATLGPSNRWADLEARTLTGPDGVLDGVSLLGSFSHVTGTWLWGWANPSFEQTDRAIAPTLRIREFGTQYGIIEFTTGEPDLSKFPAPHQAATTLAIAAGVVLGGHGTWSTAINDGQGAVYLHVDDSKLPTAGFDPIATPRLLLAAVGAFPADHRRVVRGYFKHFNIQYADTPDAISGQGPDGSTITATFDSRGRLERTTVEPGSPAAD</sequence>
<organism evidence="1 2">
    <name type="scientific">Kribbella voronezhensis</name>
    <dbReference type="NCBI Taxonomy" id="2512212"/>
    <lineage>
        <taxon>Bacteria</taxon>
        <taxon>Bacillati</taxon>
        <taxon>Actinomycetota</taxon>
        <taxon>Actinomycetes</taxon>
        <taxon>Propionibacteriales</taxon>
        <taxon>Kribbellaceae</taxon>
        <taxon>Kribbella</taxon>
    </lineage>
</organism>
<dbReference type="Proteomes" id="UP000295151">
    <property type="component" value="Unassembled WGS sequence"/>
</dbReference>
<accession>A0A4R7SXM5</accession>
<dbReference type="EMBL" id="SOCE01000002">
    <property type="protein sequence ID" value="TDU84031.1"/>
    <property type="molecule type" value="Genomic_DNA"/>
</dbReference>